<dbReference type="InterPro" id="IPR013785">
    <property type="entry name" value="Aldolase_TIM"/>
</dbReference>
<dbReference type="Pfam" id="PF00977">
    <property type="entry name" value="His_biosynth"/>
    <property type="match status" value="1"/>
</dbReference>
<dbReference type="Gene3D" id="3.20.20.70">
    <property type="entry name" value="Aldolase class I"/>
    <property type="match status" value="1"/>
</dbReference>
<proteinExistence type="predicted"/>
<dbReference type="InterPro" id="IPR050064">
    <property type="entry name" value="IGPS_HisA/HisF"/>
</dbReference>
<dbReference type="GO" id="GO:0000107">
    <property type="term" value="F:imidazoleglycerol-phosphate synthase activity"/>
    <property type="evidence" value="ECO:0007669"/>
    <property type="project" value="TreeGrafter"/>
</dbReference>
<dbReference type="PANTHER" id="PTHR21235:SF2">
    <property type="entry name" value="IMIDAZOLE GLYCEROL PHOSPHATE SYNTHASE HISHF"/>
    <property type="match status" value="1"/>
</dbReference>
<accession>T1D8R0</accession>
<evidence type="ECO:0000313" key="1">
    <source>
        <dbReference type="EMBL" id="EQD77814.1"/>
    </source>
</evidence>
<comment type="caution">
    <text evidence="1">The sequence shown here is derived from an EMBL/GenBank/DDBJ whole genome shotgun (WGS) entry which is preliminary data.</text>
</comment>
<gene>
    <name evidence="1" type="ORF">B1A_02706</name>
</gene>
<dbReference type="InterPro" id="IPR006062">
    <property type="entry name" value="His_biosynth"/>
</dbReference>
<organism evidence="1">
    <name type="scientific">mine drainage metagenome</name>
    <dbReference type="NCBI Taxonomy" id="410659"/>
    <lineage>
        <taxon>unclassified sequences</taxon>
        <taxon>metagenomes</taxon>
        <taxon>ecological metagenomes</taxon>
    </lineage>
</organism>
<sequence>MSPFPRLIPCLDLIDGRVVKGIRFEAVSAVADPVERASDYESQGADELVVLDIAATPRRGDADLTVVRRIADVLSIPLTVGGGVRTLEDVTARLRHGADKVAINSAALQDPTLLRRAADEHGSQCVVAAVDVRRTDASW</sequence>
<dbReference type="EMBL" id="AUZX01002005">
    <property type="protein sequence ID" value="EQD77814.1"/>
    <property type="molecule type" value="Genomic_DNA"/>
</dbReference>
<feature type="non-terminal residue" evidence="1">
    <location>
        <position position="139"/>
    </location>
</feature>
<dbReference type="AlphaFoldDB" id="T1D8R0"/>
<protein>
    <submittedName>
        <fullName evidence="1">Imidazole glycerol phosphate synthase subunit hisF</fullName>
    </submittedName>
</protein>
<reference evidence="1" key="2">
    <citation type="journal article" date="2014" name="ISME J.">
        <title>Microbial stratification in low pH oxic and suboxic macroscopic growths along an acid mine drainage.</title>
        <authorList>
            <person name="Mendez-Garcia C."/>
            <person name="Mesa V."/>
            <person name="Sprenger R.R."/>
            <person name="Richter M."/>
            <person name="Diez M.S."/>
            <person name="Solano J."/>
            <person name="Bargiela R."/>
            <person name="Golyshina O.V."/>
            <person name="Manteca A."/>
            <person name="Ramos J.L."/>
            <person name="Gallego J.R."/>
            <person name="Llorente I."/>
            <person name="Martins Dos Santos V.A."/>
            <person name="Jensen O.N."/>
            <person name="Pelaez A.I."/>
            <person name="Sanchez J."/>
            <person name="Ferrer M."/>
        </authorList>
    </citation>
    <scope>NUCLEOTIDE SEQUENCE</scope>
</reference>
<dbReference type="SUPFAM" id="SSF51366">
    <property type="entry name" value="Ribulose-phoshate binding barrel"/>
    <property type="match status" value="1"/>
</dbReference>
<reference evidence="1" key="1">
    <citation type="submission" date="2013-08" db="EMBL/GenBank/DDBJ databases">
        <authorList>
            <person name="Mendez C."/>
            <person name="Richter M."/>
            <person name="Ferrer M."/>
            <person name="Sanchez J."/>
        </authorList>
    </citation>
    <scope>NUCLEOTIDE SEQUENCE</scope>
</reference>
<dbReference type="GO" id="GO:0000105">
    <property type="term" value="P:L-histidine biosynthetic process"/>
    <property type="evidence" value="ECO:0007669"/>
    <property type="project" value="InterPro"/>
</dbReference>
<dbReference type="PANTHER" id="PTHR21235">
    <property type="entry name" value="IMIDAZOLE GLYCEROL PHOSPHATE SYNTHASE SUBUNIT HISF/H IGP SYNTHASE SUBUNIT HISF/H"/>
    <property type="match status" value="1"/>
</dbReference>
<name>T1D8R0_9ZZZZ</name>
<dbReference type="InterPro" id="IPR011060">
    <property type="entry name" value="RibuloseP-bd_barrel"/>
</dbReference>